<sequence length="277" mass="32339">MLLSWLLLLITILYISKVSSLPDSSQSCVTNQNIPFTGYKVEYQLNIRDFTGEYHLLYCNDNKLLYDLNLNESIPWTEPLNFSKTDRANTLILARRKTFALRTFPIYLPNTLVGSVYYTDDINGFDIHSRENITSSLKSIPLLASNVIRNWIEMTYKLDLIYHVPILTTPGIDSKRYKIGFFESNKELNNWDKYISMSEDYNYNYDSRVLVRQAVDRALKQINLVIDGSRLVKSRLKNSEVKDWNGKVFWKLILLSKTLKESAFQNLLERIEKSFSV</sequence>
<dbReference type="RefSeq" id="XP_049261661.1">
    <property type="nucleotide sequence ID" value="XM_049409026.1"/>
</dbReference>
<evidence type="ECO:0000313" key="2">
    <source>
        <dbReference type="EMBL" id="KAG7661428.1"/>
    </source>
</evidence>
<evidence type="ECO:0000256" key="1">
    <source>
        <dbReference type="SAM" id="SignalP"/>
    </source>
</evidence>
<keyword evidence="1" id="KW-0732">Signal</keyword>
<dbReference type="GeneID" id="73471806"/>
<name>A0A8J5UES5_9ASCO</name>
<gene>
    <name evidence="2" type="ORF">J8A68_005006</name>
</gene>
<accession>A0A8J5UES5</accession>
<proteinExistence type="predicted"/>
<dbReference type="Proteomes" id="UP000694255">
    <property type="component" value="Unassembled WGS sequence"/>
</dbReference>
<reference evidence="2 3" key="1">
    <citation type="journal article" date="2021" name="DNA Res.">
        <title>Genome analysis of Candida subhashii reveals its hybrid nature and dual mitochondrial genome conformations.</title>
        <authorList>
            <person name="Mixao V."/>
            <person name="Hegedusova E."/>
            <person name="Saus E."/>
            <person name="Pryszcz L.P."/>
            <person name="Cillingova A."/>
            <person name="Nosek J."/>
            <person name="Gabaldon T."/>
        </authorList>
    </citation>
    <scope>NUCLEOTIDE SEQUENCE [LARGE SCALE GENOMIC DNA]</scope>
    <source>
        <strain evidence="2 3">CBS 10753</strain>
    </source>
</reference>
<feature type="chain" id="PRO_5035258461" evidence="1">
    <location>
        <begin position="21"/>
        <end position="277"/>
    </location>
</feature>
<feature type="signal peptide" evidence="1">
    <location>
        <begin position="1"/>
        <end position="20"/>
    </location>
</feature>
<evidence type="ECO:0000313" key="3">
    <source>
        <dbReference type="Proteomes" id="UP000694255"/>
    </source>
</evidence>
<dbReference type="OrthoDB" id="4016272at2759"/>
<comment type="caution">
    <text evidence="2">The sequence shown here is derived from an EMBL/GenBank/DDBJ whole genome shotgun (WGS) entry which is preliminary data.</text>
</comment>
<dbReference type="EMBL" id="JAGSYN010000219">
    <property type="protein sequence ID" value="KAG7661428.1"/>
    <property type="molecule type" value="Genomic_DNA"/>
</dbReference>
<keyword evidence="3" id="KW-1185">Reference proteome</keyword>
<organism evidence="2 3">
    <name type="scientific">[Candida] subhashii</name>
    <dbReference type="NCBI Taxonomy" id="561895"/>
    <lineage>
        <taxon>Eukaryota</taxon>
        <taxon>Fungi</taxon>
        <taxon>Dikarya</taxon>
        <taxon>Ascomycota</taxon>
        <taxon>Saccharomycotina</taxon>
        <taxon>Pichiomycetes</taxon>
        <taxon>Debaryomycetaceae</taxon>
        <taxon>Spathaspora</taxon>
    </lineage>
</organism>
<dbReference type="AlphaFoldDB" id="A0A8J5UES5"/>
<protein>
    <submittedName>
        <fullName evidence="2">Uncharacterized protein</fullName>
    </submittedName>
</protein>